<dbReference type="EMBL" id="JACCCF010000001">
    <property type="protein sequence ID" value="NYE44715.1"/>
    <property type="molecule type" value="Genomic_DNA"/>
</dbReference>
<gene>
    <name evidence="1" type="ORF">HEB29_005726</name>
</gene>
<accession>A0A7Y9HHW7</accession>
<protein>
    <submittedName>
        <fullName evidence="1">Transposase</fullName>
    </submittedName>
</protein>
<evidence type="ECO:0000313" key="1">
    <source>
        <dbReference type="EMBL" id="NYE44715.1"/>
    </source>
</evidence>
<name>A0A7Y9HHW7_9ACTN</name>
<dbReference type="Proteomes" id="UP000530403">
    <property type="component" value="Unassembled WGS sequence"/>
</dbReference>
<comment type="caution">
    <text evidence="1">The sequence shown here is derived from an EMBL/GenBank/DDBJ whole genome shotgun (WGS) entry which is preliminary data.</text>
</comment>
<proteinExistence type="predicted"/>
<reference evidence="1 2" key="1">
    <citation type="submission" date="2020-07" db="EMBL/GenBank/DDBJ databases">
        <title>Sequencing the genomes of 1000 actinobacteria strains.</title>
        <authorList>
            <person name="Klenk H.-P."/>
        </authorList>
    </citation>
    <scope>NUCLEOTIDE SEQUENCE [LARGE SCALE GENOMIC DNA]</scope>
    <source>
        <strain evidence="1 2">DSM 41455</strain>
    </source>
</reference>
<sequence>MPRAGVGRPTSFDSERYKKRDTVEHASDRLKGFHPVATRYENRAYSCLGTVTLAALVAWLRT</sequence>
<organism evidence="1 2">
    <name type="scientific">Streptomyces fulvorobeus</name>
    <dbReference type="NCBI Taxonomy" id="284028"/>
    <lineage>
        <taxon>Bacteria</taxon>
        <taxon>Bacillati</taxon>
        <taxon>Actinomycetota</taxon>
        <taxon>Actinomycetes</taxon>
        <taxon>Kitasatosporales</taxon>
        <taxon>Streptomycetaceae</taxon>
        <taxon>Streptomyces</taxon>
    </lineage>
</organism>
<dbReference type="AlphaFoldDB" id="A0A7Y9HHW7"/>
<evidence type="ECO:0000313" key="2">
    <source>
        <dbReference type="Proteomes" id="UP000530403"/>
    </source>
</evidence>